<dbReference type="Proteomes" id="UP000094008">
    <property type="component" value="Unassembled WGS sequence"/>
</dbReference>
<evidence type="ECO:0000256" key="4">
    <source>
        <dbReference type="ARBA" id="ARBA00023012"/>
    </source>
</evidence>
<dbReference type="PROSITE" id="PS00888">
    <property type="entry name" value="CNMP_BINDING_1"/>
    <property type="match status" value="1"/>
</dbReference>
<dbReference type="Pfam" id="PF02518">
    <property type="entry name" value="HATPase_c"/>
    <property type="match status" value="1"/>
</dbReference>
<dbReference type="Pfam" id="PF00027">
    <property type="entry name" value="cNMP_binding"/>
    <property type="match status" value="1"/>
</dbReference>
<dbReference type="GO" id="GO:0000160">
    <property type="term" value="P:phosphorelay signal transduction system"/>
    <property type="evidence" value="ECO:0007669"/>
    <property type="project" value="UniProtKB-KW"/>
</dbReference>
<dbReference type="InterPro" id="IPR014710">
    <property type="entry name" value="RmlC-like_jellyroll"/>
</dbReference>
<evidence type="ECO:0000256" key="3">
    <source>
        <dbReference type="ARBA" id="ARBA00022777"/>
    </source>
</evidence>
<dbReference type="OrthoDB" id="1931120at2"/>
<dbReference type="EC" id="2.7.13.3" evidence="2"/>
<dbReference type="SUPFAM" id="SSF51206">
    <property type="entry name" value="cAMP-binding domain-like"/>
    <property type="match status" value="1"/>
</dbReference>
<organism evidence="7 8">
    <name type="scientific">Mycolicibacterium peregrinum</name>
    <name type="common">Mycobacterium peregrinum</name>
    <dbReference type="NCBI Taxonomy" id="43304"/>
    <lineage>
        <taxon>Bacteria</taxon>
        <taxon>Bacillati</taxon>
        <taxon>Actinomycetota</taxon>
        <taxon>Actinomycetes</taxon>
        <taxon>Mycobacteriales</taxon>
        <taxon>Mycobacteriaceae</taxon>
        <taxon>Mycolicibacterium</taxon>
    </lineage>
</organism>
<keyword evidence="3 7" id="KW-0418">Kinase</keyword>
<keyword evidence="4" id="KW-0902">Two-component regulatory system</keyword>
<evidence type="ECO:0000256" key="2">
    <source>
        <dbReference type="ARBA" id="ARBA00012438"/>
    </source>
</evidence>
<evidence type="ECO:0000313" key="8">
    <source>
        <dbReference type="Proteomes" id="UP000094008"/>
    </source>
</evidence>
<comment type="caution">
    <text evidence="7">The sequence shown here is derived from an EMBL/GenBank/DDBJ whole genome shotgun (WGS) entry which is preliminary data.</text>
</comment>
<dbReference type="PROSITE" id="PS50042">
    <property type="entry name" value="CNMP_BINDING_3"/>
    <property type="match status" value="1"/>
</dbReference>
<sequence length="495" mass="54390">MGETCVRDELRTLFLFEHLSDGQLDTLCQAGSIETFPAGPIVTEGDPATCFYVMLDGELVMSKRSGGVDIQTNRTSMRGVYFGAWSAYIPGEEHVYEASVRLTKPSRVFVLDANAFAGFMQSQFPMAVHLLEGHKVGGRRQSQIIGQREKLLALGNITAGLTHQLNNPAAATARAVADLREGVGKMRHKLAMLADGKFTPQALRMLVTIQDEVAEQVAKHKGLELTALETSDREDEMGDWLEDHDIVGAWDYAPTFVEAGLDIDWLERISASVDDALKDGEASATLQAALGWLKYTIDTELRMNEIAEASKRISALLAGAKQYSQMDRGDYQSADVHELLRSTLMMFGDKIGKDKPVSLCKDLDKSLPELHCYPGDLNQVWTNIIDNAIQAMDGHGTLTLRTSRETDEMIRVEICDDGPGIPAEDINRIFTPFFTTKPFGEGTGLGLDLAWRIVVEKHHGDLRVQSEPGDTRFIVLLPLQAPAPEGQAAETPASE</sequence>
<proteinExistence type="predicted"/>
<dbReference type="InterPro" id="IPR018490">
    <property type="entry name" value="cNMP-bd_dom_sf"/>
</dbReference>
<name>A0A1A0W292_MYCPR</name>
<dbReference type="GO" id="GO:0004673">
    <property type="term" value="F:protein histidine kinase activity"/>
    <property type="evidence" value="ECO:0007669"/>
    <property type="project" value="UniProtKB-EC"/>
</dbReference>
<dbReference type="PROSITE" id="PS50109">
    <property type="entry name" value="HIS_KIN"/>
    <property type="match status" value="1"/>
</dbReference>
<dbReference type="InterPro" id="IPR004358">
    <property type="entry name" value="Sig_transdc_His_kin-like_C"/>
</dbReference>
<gene>
    <name evidence="7" type="ORF">A5779_27675</name>
</gene>
<comment type="catalytic activity">
    <reaction evidence="1">
        <text>ATP + protein L-histidine = ADP + protein N-phospho-L-histidine.</text>
        <dbReference type="EC" id="2.7.13.3"/>
    </reaction>
</comment>
<dbReference type="PANTHER" id="PTHR43065">
    <property type="entry name" value="SENSOR HISTIDINE KINASE"/>
    <property type="match status" value="1"/>
</dbReference>
<dbReference type="InterPro" id="IPR003594">
    <property type="entry name" value="HATPase_dom"/>
</dbReference>
<dbReference type="Gene3D" id="3.30.565.10">
    <property type="entry name" value="Histidine kinase-like ATPase, C-terminal domain"/>
    <property type="match status" value="1"/>
</dbReference>
<reference evidence="8" key="1">
    <citation type="submission" date="2016-06" db="EMBL/GenBank/DDBJ databases">
        <authorList>
            <person name="Sutton G."/>
            <person name="Brinkac L."/>
            <person name="Sanka R."/>
            <person name="Adams M."/>
            <person name="Lau E."/>
            <person name="Mehaffy C."/>
            <person name="Tameris M."/>
            <person name="Hatherill M."/>
            <person name="Hanekom W."/>
            <person name="Mahomed H."/>
            <person name="Mcshane H."/>
        </authorList>
    </citation>
    <scope>NUCLEOTIDE SEQUENCE [LARGE SCALE GENOMIC DNA]</scope>
    <source>
        <strain evidence="8">852002-10433_SCH5171157</strain>
    </source>
</reference>
<dbReference type="PRINTS" id="PR00344">
    <property type="entry name" value="BCTRLSENSOR"/>
</dbReference>
<dbReference type="PANTHER" id="PTHR43065:SF48">
    <property type="entry name" value="HISTIDINE KINASE"/>
    <property type="match status" value="1"/>
</dbReference>
<dbReference type="SMART" id="SM00387">
    <property type="entry name" value="HATPase_c"/>
    <property type="match status" value="1"/>
</dbReference>
<dbReference type="AlphaFoldDB" id="A0A1A0W292"/>
<evidence type="ECO:0000313" key="7">
    <source>
        <dbReference type="EMBL" id="OBB89569.1"/>
    </source>
</evidence>
<dbReference type="EMBL" id="LZSY01000104">
    <property type="protein sequence ID" value="OBB89569.1"/>
    <property type="molecule type" value="Genomic_DNA"/>
</dbReference>
<evidence type="ECO:0000256" key="1">
    <source>
        <dbReference type="ARBA" id="ARBA00000085"/>
    </source>
</evidence>
<accession>A0A1A0W292</accession>
<dbReference type="Gene3D" id="2.60.120.10">
    <property type="entry name" value="Jelly Rolls"/>
    <property type="match status" value="1"/>
</dbReference>
<dbReference type="InterPro" id="IPR036890">
    <property type="entry name" value="HATPase_C_sf"/>
</dbReference>
<dbReference type="InterPro" id="IPR018488">
    <property type="entry name" value="cNMP-bd_CS"/>
</dbReference>
<dbReference type="SUPFAM" id="SSF55874">
    <property type="entry name" value="ATPase domain of HSP90 chaperone/DNA topoisomerase II/histidine kinase"/>
    <property type="match status" value="1"/>
</dbReference>
<evidence type="ECO:0000259" key="6">
    <source>
        <dbReference type="PROSITE" id="PS50109"/>
    </source>
</evidence>
<feature type="domain" description="Histidine kinase" evidence="6">
    <location>
        <begin position="306"/>
        <end position="481"/>
    </location>
</feature>
<keyword evidence="3 7" id="KW-0808">Transferase</keyword>
<feature type="domain" description="Cyclic nucleotide-binding" evidence="5">
    <location>
        <begin position="15"/>
        <end position="116"/>
    </location>
</feature>
<protein>
    <recommendedName>
        <fullName evidence="2">histidine kinase</fullName>
        <ecNumber evidence="2">2.7.13.3</ecNumber>
    </recommendedName>
</protein>
<dbReference type="InterPro" id="IPR005467">
    <property type="entry name" value="His_kinase_dom"/>
</dbReference>
<dbReference type="Gene3D" id="1.10.287.130">
    <property type="match status" value="1"/>
</dbReference>
<dbReference type="CDD" id="cd00038">
    <property type="entry name" value="CAP_ED"/>
    <property type="match status" value="1"/>
</dbReference>
<evidence type="ECO:0000259" key="5">
    <source>
        <dbReference type="PROSITE" id="PS50042"/>
    </source>
</evidence>
<dbReference type="InterPro" id="IPR000595">
    <property type="entry name" value="cNMP-bd_dom"/>
</dbReference>
<dbReference type="RefSeq" id="WP_064883187.1">
    <property type="nucleotide sequence ID" value="NZ_LZIB01000035.1"/>
</dbReference>